<feature type="compositionally biased region" description="Polar residues" evidence="1">
    <location>
        <begin position="1"/>
        <end position="26"/>
    </location>
</feature>
<evidence type="ECO:0008006" key="4">
    <source>
        <dbReference type="Google" id="ProtNLM"/>
    </source>
</evidence>
<evidence type="ECO:0000256" key="1">
    <source>
        <dbReference type="SAM" id="MobiDB-lite"/>
    </source>
</evidence>
<keyword evidence="3" id="KW-1185">Reference proteome</keyword>
<sequence length="151" mass="16765">MLPLLNQSTFPSKTRLQSPPSISSPRAESLKVEILHVIDIGVKMSSDNHSCPTPAPQTAIGTTYIYNPLISADSIRLFNLEPRDSETPLEGTLMTVSLSDTALSFSALSYTWGNPLEDDSQFFEPYDISKHYVSCDGKQIEITENLRDALW</sequence>
<dbReference type="AlphaFoldDB" id="A0A2J6TVF4"/>
<dbReference type="PANTHER" id="PTHR24148:SF64">
    <property type="entry name" value="HETEROKARYON INCOMPATIBILITY DOMAIN-CONTAINING PROTEIN"/>
    <property type="match status" value="1"/>
</dbReference>
<reference evidence="2 3" key="1">
    <citation type="submission" date="2016-04" db="EMBL/GenBank/DDBJ databases">
        <title>A degradative enzymes factory behind the ericoid mycorrhizal symbiosis.</title>
        <authorList>
            <consortium name="DOE Joint Genome Institute"/>
            <person name="Martino E."/>
            <person name="Morin E."/>
            <person name="Grelet G."/>
            <person name="Kuo A."/>
            <person name="Kohler A."/>
            <person name="Daghino S."/>
            <person name="Barry K."/>
            <person name="Choi C."/>
            <person name="Cichocki N."/>
            <person name="Clum A."/>
            <person name="Copeland A."/>
            <person name="Hainaut M."/>
            <person name="Haridas S."/>
            <person name="Labutti K."/>
            <person name="Lindquist E."/>
            <person name="Lipzen A."/>
            <person name="Khouja H.-R."/>
            <person name="Murat C."/>
            <person name="Ohm R."/>
            <person name="Olson A."/>
            <person name="Spatafora J."/>
            <person name="Veneault-Fourrey C."/>
            <person name="Henrissat B."/>
            <person name="Grigoriev I."/>
            <person name="Martin F."/>
            <person name="Perotto S."/>
        </authorList>
    </citation>
    <scope>NUCLEOTIDE SEQUENCE [LARGE SCALE GENOMIC DNA]</scope>
    <source>
        <strain evidence="2 3">E</strain>
    </source>
</reference>
<dbReference type="Proteomes" id="UP000235371">
    <property type="component" value="Unassembled WGS sequence"/>
</dbReference>
<name>A0A2J6TVF4_9HELO</name>
<dbReference type="PANTHER" id="PTHR24148">
    <property type="entry name" value="ANKYRIN REPEAT DOMAIN-CONTAINING PROTEIN 39 HOMOLOG-RELATED"/>
    <property type="match status" value="1"/>
</dbReference>
<proteinExistence type="predicted"/>
<dbReference type="EMBL" id="KZ613740">
    <property type="protein sequence ID" value="PMD67009.1"/>
    <property type="molecule type" value="Genomic_DNA"/>
</dbReference>
<dbReference type="RefSeq" id="XP_024743913.1">
    <property type="nucleotide sequence ID" value="XM_024872640.1"/>
</dbReference>
<dbReference type="OrthoDB" id="3553147at2759"/>
<dbReference type="GeneID" id="36580720"/>
<accession>A0A2J6TVF4</accession>
<gene>
    <name evidence="2" type="ORF">K444DRAFT_4142</name>
</gene>
<dbReference type="InterPro" id="IPR052895">
    <property type="entry name" value="HetReg/Transcr_Mod"/>
</dbReference>
<dbReference type="InParanoid" id="A0A2J6TVF4"/>
<organism evidence="2 3">
    <name type="scientific">Hyaloscypha bicolor E</name>
    <dbReference type="NCBI Taxonomy" id="1095630"/>
    <lineage>
        <taxon>Eukaryota</taxon>
        <taxon>Fungi</taxon>
        <taxon>Dikarya</taxon>
        <taxon>Ascomycota</taxon>
        <taxon>Pezizomycotina</taxon>
        <taxon>Leotiomycetes</taxon>
        <taxon>Helotiales</taxon>
        <taxon>Hyaloscyphaceae</taxon>
        <taxon>Hyaloscypha</taxon>
        <taxon>Hyaloscypha bicolor</taxon>
    </lineage>
</organism>
<evidence type="ECO:0000313" key="3">
    <source>
        <dbReference type="Proteomes" id="UP000235371"/>
    </source>
</evidence>
<evidence type="ECO:0000313" key="2">
    <source>
        <dbReference type="EMBL" id="PMD67009.1"/>
    </source>
</evidence>
<protein>
    <recommendedName>
        <fullName evidence="4">Heterokaryon incompatibility domain-containing protein</fullName>
    </recommendedName>
</protein>
<feature type="region of interest" description="Disordered" evidence="1">
    <location>
        <begin position="1"/>
        <end position="27"/>
    </location>
</feature>